<dbReference type="Gene3D" id="3.40.140.10">
    <property type="entry name" value="Cytidine Deaminase, domain 2"/>
    <property type="match status" value="1"/>
</dbReference>
<dbReference type="GO" id="GO:0008703">
    <property type="term" value="F:5-amino-6-(5-phosphoribosylamino)uracil reductase activity"/>
    <property type="evidence" value="ECO:0007669"/>
    <property type="project" value="UniProtKB-EC"/>
</dbReference>
<name>A0ABS2GCQ7_9FIRM</name>
<dbReference type="GO" id="GO:0008835">
    <property type="term" value="F:diaminohydroxyphosphoribosylaminopyrimidine deaminase activity"/>
    <property type="evidence" value="ECO:0007669"/>
    <property type="project" value="UniProtKB-EC"/>
</dbReference>
<evidence type="ECO:0000256" key="3">
    <source>
        <dbReference type="ARBA" id="ARBA00004910"/>
    </source>
</evidence>
<comment type="cofactor">
    <cofactor evidence="14">
        <name>Zn(2+)</name>
        <dbReference type="ChEBI" id="CHEBI:29105"/>
    </cofactor>
    <text evidence="14">Binds 1 zinc ion.</text>
</comment>
<evidence type="ECO:0000313" key="17">
    <source>
        <dbReference type="Proteomes" id="UP000707138"/>
    </source>
</evidence>
<keyword evidence="11" id="KW-0511">Multifunctional enzyme</keyword>
<dbReference type="NCBIfam" id="TIGR00326">
    <property type="entry name" value="eubact_ribD"/>
    <property type="match status" value="1"/>
</dbReference>
<evidence type="ECO:0000256" key="11">
    <source>
        <dbReference type="ARBA" id="ARBA00023268"/>
    </source>
</evidence>
<keyword evidence="7 14" id="KW-0479">Metal-binding</keyword>
<proteinExistence type="inferred from homology"/>
<evidence type="ECO:0000256" key="4">
    <source>
        <dbReference type="ARBA" id="ARBA00005259"/>
    </source>
</evidence>
<evidence type="ECO:0000313" key="16">
    <source>
        <dbReference type="EMBL" id="MBM6911836.1"/>
    </source>
</evidence>
<evidence type="ECO:0000256" key="9">
    <source>
        <dbReference type="ARBA" id="ARBA00022857"/>
    </source>
</evidence>
<dbReference type="InterPro" id="IPR004794">
    <property type="entry name" value="Eubact_RibD"/>
</dbReference>
<protein>
    <recommendedName>
        <fullName evidence="14">Riboflavin biosynthesis protein RibD</fullName>
    </recommendedName>
    <domain>
        <recommendedName>
            <fullName evidence="14">Diaminohydroxyphosphoribosylaminopyrimidine deaminase</fullName>
            <shortName evidence="14">DRAP deaminase</shortName>
            <ecNumber evidence="14">3.5.4.26</ecNumber>
        </recommendedName>
        <alternativeName>
            <fullName evidence="14">Riboflavin-specific deaminase</fullName>
        </alternativeName>
    </domain>
    <domain>
        <recommendedName>
            <fullName evidence="14">5-amino-6-(5-phosphoribosylamino)uracil reductase</fullName>
            <ecNumber evidence="14">1.1.1.193</ecNumber>
        </recommendedName>
        <alternativeName>
            <fullName evidence="14">HTP reductase</fullName>
        </alternativeName>
    </domain>
</protein>
<dbReference type="InterPro" id="IPR002125">
    <property type="entry name" value="CMP_dCMP_dom"/>
</dbReference>
<evidence type="ECO:0000256" key="2">
    <source>
        <dbReference type="ARBA" id="ARBA00004882"/>
    </source>
</evidence>
<comment type="function">
    <text evidence="1 14">Converts 2,5-diamino-6-(ribosylamino)-4(3h)-pyrimidinone 5'-phosphate into 5-amino-6-(ribosylamino)-2,4(1h,3h)-pyrimidinedione 5'-phosphate.</text>
</comment>
<evidence type="ECO:0000256" key="8">
    <source>
        <dbReference type="ARBA" id="ARBA00022833"/>
    </source>
</evidence>
<keyword evidence="6 14" id="KW-0686">Riboflavin biosynthesis</keyword>
<keyword evidence="9 14" id="KW-0521">NADP</keyword>
<evidence type="ECO:0000256" key="7">
    <source>
        <dbReference type="ARBA" id="ARBA00022723"/>
    </source>
</evidence>
<comment type="catalytic activity">
    <reaction evidence="12 14">
        <text>5-amino-6-(5-phospho-D-ribitylamino)uracil + NADP(+) = 5-amino-6-(5-phospho-D-ribosylamino)uracil + NADPH + H(+)</text>
        <dbReference type="Rhea" id="RHEA:17845"/>
        <dbReference type="ChEBI" id="CHEBI:15378"/>
        <dbReference type="ChEBI" id="CHEBI:57783"/>
        <dbReference type="ChEBI" id="CHEBI:58349"/>
        <dbReference type="ChEBI" id="CHEBI:58421"/>
        <dbReference type="ChEBI" id="CHEBI:58453"/>
        <dbReference type="EC" id="1.1.1.193"/>
    </reaction>
</comment>
<dbReference type="InterPro" id="IPR002734">
    <property type="entry name" value="RibDG_C"/>
</dbReference>
<dbReference type="InterPro" id="IPR011549">
    <property type="entry name" value="RibD_C"/>
</dbReference>
<dbReference type="PANTHER" id="PTHR38011:SF7">
    <property type="entry name" value="2,5-DIAMINO-6-RIBOSYLAMINO-4(3H)-PYRIMIDINONE 5'-PHOSPHATE REDUCTASE"/>
    <property type="match status" value="1"/>
</dbReference>
<evidence type="ECO:0000256" key="14">
    <source>
        <dbReference type="PIRNR" id="PIRNR006769"/>
    </source>
</evidence>
<dbReference type="RefSeq" id="WP_205087155.1">
    <property type="nucleotide sequence ID" value="NZ_JACJLA010000001.1"/>
</dbReference>
<dbReference type="PIRSF" id="PIRSF006769">
    <property type="entry name" value="RibD"/>
    <property type="match status" value="1"/>
</dbReference>
<dbReference type="InterPro" id="IPR050765">
    <property type="entry name" value="Riboflavin_Biosynth_HTPR"/>
</dbReference>
<feature type="domain" description="CMP/dCMP-type deaminase" evidence="15">
    <location>
        <begin position="1"/>
        <end position="123"/>
    </location>
</feature>
<evidence type="ECO:0000256" key="1">
    <source>
        <dbReference type="ARBA" id="ARBA00002151"/>
    </source>
</evidence>
<dbReference type="PANTHER" id="PTHR38011">
    <property type="entry name" value="DIHYDROFOLATE REDUCTASE FAMILY PROTEIN (AFU_ORTHOLOGUE AFUA_8G06820)"/>
    <property type="match status" value="1"/>
</dbReference>
<dbReference type="EMBL" id="JACJLA010000001">
    <property type="protein sequence ID" value="MBM6911836.1"/>
    <property type="molecule type" value="Genomic_DNA"/>
</dbReference>
<dbReference type="PROSITE" id="PS00903">
    <property type="entry name" value="CYT_DCMP_DEAMINASES_1"/>
    <property type="match status" value="1"/>
</dbReference>
<dbReference type="EC" id="3.5.4.26" evidence="14"/>
<comment type="catalytic activity">
    <reaction evidence="13 14">
        <text>2,5-diamino-6-hydroxy-4-(5-phosphoribosylamino)-pyrimidine + H2O + H(+) = 5-amino-6-(5-phospho-D-ribosylamino)uracil + NH4(+)</text>
        <dbReference type="Rhea" id="RHEA:21868"/>
        <dbReference type="ChEBI" id="CHEBI:15377"/>
        <dbReference type="ChEBI" id="CHEBI:15378"/>
        <dbReference type="ChEBI" id="CHEBI:28938"/>
        <dbReference type="ChEBI" id="CHEBI:58453"/>
        <dbReference type="ChEBI" id="CHEBI:58614"/>
        <dbReference type="EC" id="3.5.4.26"/>
    </reaction>
</comment>
<evidence type="ECO:0000256" key="12">
    <source>
        <dbReference type="ARBA" id="ARBA00049861"/>
    </source>
</evidence>
<gene>
    <name evidence="16" type="primary">ribD</name>
    <name evidence="16" type="ORF">H6A01_00660</name>
</gene>
<dbReference type="SUPFAM" id="SSF53927">
    <property type="entry name" value="Cytidine deaminase-like"/>
    <property type="match status" value="1"/>
</dbReference>
<dbReference type="InterPro" id="IPR016193">
    <property type="entry name" value="Cytidine_deaminase-like"/>
</dbReference>
<dbReference type="InterPro" id="IPR024072">
    <property type="entry name" value="DHFR-like_dom_sf"/>
</dbReference>
<keyword evidence="8 14" id="KW-0862">Zinc</keyword>
<keyword evidence="17" id="KW-1185">Reference proteome</keyword>
<evidence type="ECO:0000256" key="13">
    <source>
        <dbReference type="ARBA" id="ARBA00049886"/>
    </source>
</evidence>
<comment type="caution">
    <text evidence="16">The sequence shown here is derived from an EMBL/GenBank/DDBJ whole genome shotgun (WGS) entry which is preliminary data.</text>
</comment>
<comment type="similarity">
    <text evidence="4 14">In the N-terminal section; belongs to the cytidine and deoxycytidylate deaminase family.</text>
</comment>
<reference evidence="16 17" key="1">
    <citation type="journal article" date="2021" name="Sci. Rep.">
        <title>The distribution of antibiotic resistance genes in chicken gut microbiota commensals.</title>
        <authorList>
            <person name="Juricova H."/>
            <person name="Matiasovicova J."/>
            <person name="Kubasova T."/>
            <person name="Cejkova D."/>
            <person name="Rychlik I."/>
        </authorList>
    </citation>
    <scope>NUCLEOTIDE SEQUENCE [LARGE SCALE GENOMIC DNA]</scope>
    <source>
        <strain evidence="16 17">An537</strain>
    </source>
</reference>
<evidence type="ECO:0000256" key="6">
    <source>
        <dbReference type="ARBA" id="ARBA00022619"/>
    </source>
</evidence>
<dbReference type="InterPro" id="IPR016192">
    <property type="entry name" value="APOBEC/CMP_deaminase_Zn-bd"/>
</dbReference>
<evidence type="ECO:0000256" key="10">
    <source>
        <dbReference type="ARBA" id="ARBA00023002"/>
    </source>
</evidence>
<dbReference type="Pfam" id="PF00383">
    <property type="entry name" value="dCMP_cyt_deam_1"/>
    <property type="match status" value="1"/>
</dbReference>
<dbReference type="Gene3D" id="3.40.430.10">
    <property type="entry name" value="Dihydrofolate Reductase, subunit A"/>
    <property type="match status" value="1"/>
</dbReference>
<keyword evidence="14 16" id="KW-0378">Hydrolase</keyword>
<dbReference type="Pfam" id="PF01872">
    <property type="entry name" value="RibD_C"/>
    <property type="match status" value="1"/>
</dbReference>
<sequence>MTDEEYMATALALAKKAKGHTAPNPMVGAVVVKHGVIVGQGYHHKAGGPHAEVYALDEAGENAVGATLYVTLEPCAHYGKTPPCAKRVIASGVSRVVIGMVDPNPLVAGKGIAMLRDAGIQVEVGVLDTQCAALNDAFITYMLTSRPFVTLKSAMSVDGKIATRTGDSQWITNESARADGHRLRQYHDAILVGIGTVLADNPTLTHRLTDSAQFAQPDVIVLDSHGRTPIDAALFSNKERHLLIAVGPDCPPSHRYELEKAGAEIVTLPYDTAPESTEANAAQLSLIALLDMLGEKGYQSLLVEGGSQVIAAFTEQRLFDKLITYMGAMLIGGSDAIPAIGGIGASTLAEAVPLTICDACLLDGNVRVESYYTERKGRYVHRDY</sequence>
<keyword evidence="10 14" id="KW-0560">Oxidoreductase</keyword>
<comment type="similarity">
    <text evidence="5 14">In the C-terminal section; belongs to the HTP reductase family.</text>
</comment>
<dbReference type="SUPFAM" id="SSF53597">
    <property type="entry name" value="Dihydrofolate reductase-like"/>
    <property type="match status" value="1"/>
</dbReference>
<dbReference type="Proteomes" id="UP000707138">
    <property type="component" value="Unassembled WGS sequence"/>
</dbReference>
<dbReference type="NCBIfam" id="TIGR00227">
    <property type="entry name" value="ribD_Cterm"/>
    <property type="match status" value="1"/>
</dbReference>
<organism evidence="16 17">
    <name type="scientific">Veillonella magna</name>
    <dbReference type="NCBI Taxonomy" id="464322"/>
    <lineage>
        <taxon>Bacteria</taxon>
        <taxon>Bacillati</taxon>
        <taxon>Bacillota</taxon>
        <taxon>Negativicutes</taxon>
        <taxon>Veillonellales</taxon>
        <taxon>Veillonellaceae</taxon>
        <taxon>Veillonella</taxon>
    </lineage>
</organism>
<evidence type="ECO:0000256" key="5">
    <source>
        <dbReference type="ARBA" id="ARBA00007417"/>
    </source>
</evidence>
<dbReference type="CDD" id="cd01284">
    <property type="entry name" value="Riboflavin_deaminase-reductase"/>
    <property type="match status" value="1"/>
</dbReference>
<evidence type="ECO:0000259" key="15">
    <source>
        <dbReference type="PROSITE" id="PS51747"/>
    </source>
</evidence>
<comment type="pathway">
    <text evidence="3 14">Cofactor biosynthesis; riboflavin biosynthesis; 5-amino-6-(D-ribitylamino)uracil from GTP: step 3/4.</text>
</comment>
<accession>A0ABS2GCQ7</accession>
<dbReference type="EC" id="1.1.1.193" evidence="14"/>
<dbReference type="PROSITE" id="PS51747">
    <property type="entry name" value="CYT_DCMP_DEAMINASES_2"/>
    <property type="match status" value="1"/>
</dbReference>
<comment type="pathway">
    <text evidence="2 14">Cofactor biosynthesis; riboflavin biosynthesis; 5-amino-6-(D-ribitylamino)uracil from GTP: step 2/4.</text>
</comment>